<evidence type="ECO:0000256" key="6">
    <source>
        <dbReference type="SAM" id="Phobius"/>
    </source>
</evidence>
<protein>
    <submittedName>
        <fullName evidence="8">C-5 sterol desaturase</fullName>
    </submittedName>
</protein>
<feature type="transmembrane region" description="Helical" evidence="6">
    <location>
        <begin position="78"/>
        <end position="101"/>
    </location>
</feature>
<evidence type="ECO:0000313" key="9">
    <source>
        <dbReference type="Proteomes" id="UP001303473"/>
    </source>
</evidence>
<keyword evidence="3 6" id="KW-1133">Transmembrane helix</keyword>
<feature type="transmembrane region" description="Helical" evidence="6">
    <location>
        <begin position="159"/>
        <end position="180"/>
    </location>
</feature>
<proteinExistence type="predicted"/>
<sequence>MDIVLEVSDTFLWDYMYAWVLPARPAPYNFPDHTNATGQAYSSWQYKPSTSFFSLEPSQAAYQSAWTRDNMYRQATSLFLITWLFGLVLYFVFSTLSYFFIFDKKTLEHPKFLKNQVWMEIKQANESMPFMALCTFPLFVAEVRGYSKLYDTSAEGPGLWYDILQFPLFLLFTDLLIYWIHRGLHHPLVYKRLHKPHHKWIMPTPYASYAFHPIDGFVQSIPYHIFPFIFPLQKLAYVFFFVFVNFWTILIHDGEYIANSPIINGAACHSLHHLAFNYNYGQYTTLWDRLGGSYRAPDEDMFKKEVKMSKKQWEKEVKEMETILKEVEGEDDRVYEPETKKSK</sequence>
<dbReference type="EMBL" id="MU853760">
    <property type="protein sequence ID" value="KAK3944303.1"/>
    <property type="molecule type" value="Genomic_DNA"/>
</dbReference>
<name>A0AAN6NHQ7_9PEZI</name>
<evidence type="ECO:0000256" key="4">
    <source>
        <dbReference type="ARBA" id="ARBA00023136"/>
    </source>
</evidence>
<dbReference type="GO" id="GO:0016491">
    <property type="term" value="F:oxidoreductase activity"/>
    <property type="evidence" value="ECO:0007669"/>
    <property type="project" value="InterPro"/>
</dbReference>
<keyword evidence="5" id="KW-0175">Coiled coil</keyword>
<dbReference type="Pfam" id="PF04116">
    <property type="entry name" value="FA_hydroxylase"/>
    <property type="match status" value="1"/>
</dbReference>
<dbReference type="InterPro" id="IPR006694">
    <property type="entry name" value="Fatty_acid_hydroxylase"/>
</dbReference>
<dbReference type="GO" id="GO:0016020">
    <property type="term" value="C:membrane"/>
    <property type="evidence" value="ECO:0007669"/>
    <property type="project" value="UniProtKB-SubCell"/>
</dbReference>
<evidence type="ECO:0000256" key="3">
    <source>
        <dbReference type="ARBA" id="ARBA00022989"/>
    </source>
</evidence>
<organism evidence="8 9">
    <name type="scientific">Diplogelasinospora grovesii</name>
    <dbReference type="NCBI Taxonomy" id="303347"/>
    <lineage>
        <taxon>Eukaryota</taxon>
        <taxon>Fungi</taxon>
        <taxon>Dikarya</taxon>
        <taxon>Ascomycota</taxon>
        <taxon>Pezizomycotina</taxon>
        <taxon>Sordariomycetes</taxon>
        <taxon>Sordariomycetidae</taxon>
        <taxon>Sordariales</taxon>
        <taxon>Diplogelasinosporaceae</taxon>
        <taxon>Diplogelasinospora</taxon>
    </lineage>
</organism>
<dbReference type="PANTHER" id="PTHR11863">
    <property type="entry name" value="STEROL DESATURASE"/>
    <property type="match status" value="1"/>
</dbReference>
<evidence type="ECO:0000259" key="7">
    <source>
        <dbReference type="Pfam" id="PF04116"/>
    </source>
</evidence>
<evidence type="ECO:0000256" key="2">
    <source>
        <dbReference type="ARBA" id="ARBA00022692"/>
    </source>
</evidence>
<dbReference type="Proteomes" id="UP001303473">
    <property type="component" value="Unassembled WGS sequence"/>
</dbReference>
<feature type="domain" description="Fatty acid hydroxylase" evidence="7">
    <location>
        <begin position="167"/>
        <end position="292"/>
    </location>
</feature>
<reference evidence="9" key="1">
    <citation type="journal article" date="2023" name="Mol. Phylogenet. Evol.">
        <title>Genome-scale phylogeny and comparative genomics of the fungal order Sordariales.</title>
        <authorList>
            <person name="Hensen N."/>
            <person name="Bonometti L."/>
            <person name="Westerberg I."/>
            <person name="Brannstrom I.O."/>
            <person name="Guillou S."/>
            <person name="Cros-Aarteil S."/>
            <person name="Calhoun S."/>
            <person name="Haridas S."/>
            <person name="Kuo A."/>
            <person name="Mondo S."/>
            <person name="Pangilinan J."/>
            <person name="Riley R."/>
            <person name="LaButti K."/>
            <person name="Andreopoulos B."/>
            <person name="Lipzen A."/>
            <person name="Chen C."/>
            <person name="Yan M."/>
            <person name="Daum C."/>
            <person name="Ng V."/>
            <person name="Clum A."/>
            <person name="Steindorff A."/>
            <person name="Ohm R.A."/>
            <person name="Martin F."/>
            <person name="Silar P."/>
            <person name="Natvig D.O."/>
            <person name="Lalanne C."/>
            <person name="Gautier V."/>
            <person name="Ament-Velasquez S.L."/>
            <person name="Kruys A."/>
            <person name="Hutchinson M.I."/>
            <person name="Powell A.J."/>
            <person name="Barry K."/>
            <person name="Miller A.N."/>
            <person name="Grigoriev I.V."/>
            <person name="Debuchy R."/>
            <person name="Gladieux P."/>
            <person name="Hiltunen Thoren M."/>
            <person name="Johannesson H."/>
        </authorList>
    </citation>
    <scope>NUCLEOTIDE SEQUENCE [LARGE SCALE GENOMIC DNA]</scope>
    <source>
        <strain evidence="9">CBS 340.73</strain>
    </source>
</reference>
<dbReference type="GO" id="GO:0008610">
    <property type="term" value="P:lipid biosynthetic process"/>
    <property type="evidence" value="ECO:0007669"/>
    <property type="project" value="InterPro"/>
</dbReference>
<evidence type="ECO:0000256" key="1">
    <source>
        <dbReference type="ARBA" id="ARBA00004370"/>
    </source>
</evidence>
<dbReference type="GO" id="GO:0005506">
    <property type="term" value="F:iron ion binding"/>
    <property type="evidence" value="ECO:0007669"/>
    <property type="project" value="InterPro"/>
</dbReference>
<comment type="caution">
    <text evidence="8">The sequence shown here is derived from an EMBL/GenBank/DDBJ whole genome shotgun (WGS) entry which is preliminary data.</text>
</comment>
<feature type="transmembrane region" description="Helical" evidence="6">
    <location>
        <begin position="235"/>
        <end position="252"/>
    </location>
</feature>
<keyword evidence="2 6" id="KW-0812">Transmembrane</keyword>
<evidence type="ECO:0000256" key="5">
    <source>
        <dbReference type="SAM" id="Coils"/>
    </source>
</evidence>
<keyword evidence="4 6" id="KW-0472">Membrane</keyword>
<accession>A0AAN6NHQ7</accession>
<dbReference type="InterPro" id="IPR050307">
    <property type="entry name" value="Sterol_Desaturase_Related"/>
</dbReference>
<dbReference type="AlphaFoldDB" id="A0AAN6NHQ7"/>
<keyword evidence="9" id="KW-1185">Reference proteome</keyword>
<gene>
    <name evidence="8" type="ORF">QBC46DRAFT_374944</name>
</gene>
<comment type="subcellular location">
    <subcellularLocation>
        <location evidence="1">Membrane</location>
    </subcellularLocation>
</comment>
<evidence type="ECO:0000313" key="8">
    <source>
        <dbReference type="EMBL" id="KAK3944303.1"/>
    </source>
</evidence>
<feature type="coiled-coil region" evidence="5">
    <location>
        <begin position="303"/>
        <end position="330"/>
    </location>
</feature>